<feature type="region of interest" description="Disordered" evidence="3">
    <location>
        <begin position="783"/>
        <end position="874"/>
    </location>
</feature>
<evidence type="ECO:0000256" key="2">
    <source>
        <dbReference type="RuleBase" id="RU003968"/>
    </source>
</evidence>
<name>A0A9W4XT28_9PLEO</name>
<dbReference type="GO" id="GO:0050660">
    <property type="term" value="F:flavin adenine dinucleotide binding"/>
    <property type="evidence" value="ECO:0007669"/>
    <property type="project" value="InterPro"/>
</dbReference>
<keyword evidence="4" id="KW-0732">Signal</keyword>
<dbReference type="OrthoDB" id="413885at2759"/>
<dbReference type="EMBL" id="CAOQHR010000003">
    <property type="protein sequence ID" value="CAI6331811.1"/>
    <property type="molecule type" value="Genomic_DNA"/>
</dbReference>
<evidence type="ECO:0000259" key="5">
    <source>
        <dbReference type="PROSITE" id="PS00623"/>
    </source>
</evidence>
<dbReference type="InterPro" id="IPR000172">
    <property type="entry name" value="GMC_OxRdtase_N"/>
</dbReference>
<feature type="compositionally biased region" description="Polar residues" evidence="3">
    <location>
        <begin position="783"/>
        <end position="830"/>
    </location>
</feature>
<dbReference type="Gene3D" id="3.30.410.10">
    <property type="entry name" value="Cholesterol Oxidase, domain 2"/>
    <property type="match status" value="1"/>
</dbReference>
<protein>
    <recommendedName>
        <fullName evidence="5 6">Glucose-methanol-choline oxidoreductase N-terminal domain-containing protein</fullName>
    </recommendedName>
</protein>
<dbReference type="PROSITE" id="PS00624">
    <property type="entry name" value="GMC_OXRED_2"/>
    <property type="match status" value="1"/>
</dbReference>
<gene>
    <name evidence="7" type="ORF">PDIGIT_LOCUS4840</name>
</gene>
<dbReference type="InterPro" id="IPR015920">
    <property type="entry name" value="Cellobiose_DH-like_cyt"/>
</dbReference>
<dbReference type="AlphaFoldDB" id="A0A9W4XT28"/>
<organism evidence="7 8">
    <name type="scientific">Periconia digitata</name>
    <dbReference type="NCBI Taxonomy" id="1303443"/>
    <lineage>
        <taxon>Eukaryota</taxon>
        <taxon>Fungi</taxon>
        <taxon>Dikarya</taxon>
        <taxon>Ascomycota</taxon>
        <taxon>Pezizomycotina</taxon>
        <taxon>Dothideomycetes</taxon>
        <taxon>Pleosporomycetidae</taxon>
        <taxon>Pleosporales</taxon>
        <taxon>Massarineae</taxon>
        <taxon>Periconiaceae</taxon>
        <taxon>Periconia</taxon>
    </lineage>
</organism>
<dbReference type="InterPro" id="IPR036188">
    <property type="entry name" value="FAD/NAD-bd_sf"/>
</dbReference>
<dbReference type="SUPFAM" id="SSF49344">
    <property type="entry name" value="CBD9-like"/>
    <property type="match status" value="1"/>
</dbReference>
<dbReference type="InterPro" id="IPR007867">
    <property type="entry name" value="GMC_OxRtase_C"/>
</dbReference>
<keyword evidence="2" id="KW-0274">FAD</keyword>
<dbReference type="Pfam" id="PF16010">
    <property type="entry name" value="CDH-cyt"/>
    <property type="match status" value="1"/>
</dbReference>
<evidence type="ECO:0000313" key="7">
    <source>
        <dbReference type="EMBL" id="CAI6331811.1"/>
    </source>
</evidence>
<evidence type="ECO:0000313" key="8">
    <source>
        <dbReference type="Proteomes" id="UP001152607"/>
    </source>
</evidence>
<comment type="caution">
    <text evidence="7">The sequence shown here is derived from an EMBL/GenBank/DDBJ whole genome shotgun (WGS) entry which is preliminary data.</text>
</comment>
<dbReference type="InterPro" id="IPR053208">
    <property type="entry name" value="GMC_Oxidoreductase_CD"/>
</dbReference>
<reference evidence="7" key="1">
    <citation type="submission" date="2023-01" db="EMBL/GenBank/DDBJ databases">
        <authorList>
            <person name="Van Ghelder C."/>
            <person name="Rancurel C."/>
        </authorList>
    </citation>
    <scope>NUCLEOTIDE SEQUENCE</scope>
    <source>
        <strain evidence="7">CNCM I-4278</strain>
    </source>
</reference>
<feature type="domain" description="Glucose-methanol-choline oxidoreductase N-terminal" evidence="6">
    <location>
        <begin position="485"/>
        <end position="499"/>
    </location>
</feature>
<dbReference type="SUPFAM" id="SSF54373">
    <property type="entry name" value="FAD-linked reductases, C-terminal domain"/>
    <property type="match status" value="1"/>
</dbReference>
<dbReference type="SUPFAM" id="SSF51905">
    <property type="entry name" value="FAD/NAD(P)-binding domain"/>
    <property type="match status" value="1"/>
</dbReference>
<feature type="chain" id="PRO_5040896454" description="Glucose-methanol-choline oxidoreductase N-terminal domain-containing protein" evidence="4">
    <location>
        <begin position="19"/>
        <end position="874"/>
    </location>
</feature>
<dbReference type="Proteomes" id="UP001152607">
    <property type="component" value="Unassembled WGS sequence"/>
</dbReference>
<accession>A0A9W4XT28</accession>
<evidence type="ECO:0000259" key="6">
    <source>
        <dbReference type="PROSITE" id="PS00624"/>
    </source>
</evidence>
<feature type="compositionally biased region" description="Basic residues" evidence="3">
    <location>
        <begin position="852"/>
        <end position="862"/>
    </location>
</feature>
<dbReference type="GO" id="GO:0016614">
    <property type="term" value="F:oxidoreductase activity, acting on CH-OH group of donors"/>
    <property type="evidence" value="ECO:0007669"/>
    <property type="project" value="InterPro"/>
</dbReference>
<feature type="signal peptide" evidence="4">
    <location>
        <begin position="1"/>
        <end position="18"/>
    </location>
</feature>
<dbReference type="Pfam" id="PF00732">
    <property type="entry name" value="GMC_oxred_N"/>
    <property type="match status" value="1"/>
</dbReference>
<dbReference type="PANTHER" id="PTHR47190:SF4">
    <property type="entry name" value="DEHYDROGENASE, PUTATIVE-RELATED"/>
    <property type="match status" value="1"/>
</dbReference>
<dbReference type="Gene3D" id="2.60.40.1210">
    <property type="entry name" value="Cellobiose dehydrogenase, cytochrome domain"/>
    <property type="match status" value="1"/>
</dbReference>
<keyword evidence="2" id="KW-0285">Flavoprotein</keyword>
<dbReference type="CDD" id="cd09630">
    <property type="entry name" value="CDH_like_cytochrome"/>
    <property type="match status" value="1"/>
</dbReference>
<evidence type="ECO:0000256" key="4">
    <source>
        <dbReference type="SAM" id="SignalP"/>
    </source>
</evidence>
<evidence type="ECO:0000256" key="1">
    <source>
        <dbReference type="ARBA" id="ARBA00010790"/>
    </source>
</evidence>
<dbReference type="Pfam" id="PF05199">
    <property type="entry name" value="GMC_oxred_C"/>
    <property type="match status" value="1"/>
</dbReference>
<dbReference type="Gene3D" id="3.50.50.60">
    <property type="entry name" value="FAD/NAD(P)-binding domain"/>
    <property type="match status" value="1"/>
</dbReference>
<dbReference type="PROSITE" id="PS00623">
    <property type="entry name" value="GMC_OXRED_1"/>
    <property type="match status" value="1"/>
</dbReference>
<dbReference type="PANTHER" id="PTHR47190">
    <property type="entry name" value="DEHYDROGENASE, PUTATIVE-RELATED"/>
    <property type="match status" value="1"/>
</dbReference>
<evidence type="ECO:0000256" key="3">
    <source>
        <dbReference type="SAM" id="MobiDB-lite"/>
    </source>
</evidence>
<proteinExistence type="inferred from homology"/>
<keyword evidence="8" id="KW-1185">Reference proteome</keyword>
<dbReference type="PRINTS" id="PR00411">
    <property type="entry name" value="PNDRDTASEI"/>
</dbReference>
<sequence length="874" mass="92060">MARSFFLSSALLALQAAAQQGASYTDAKSGITFTGYSASGFTVGFALPETPAKDFIGQIVTPITNDGGYGALTMTSSMTDSLMVVAWPHEDKVISSFRKATGYTNPGVATGDFKLTTIPDGTYVNDTAFSYTFLCSNCIGEDGLVLSDSTNVLGYAWSNDALKTPTSASGALNYHSGGFGAFGASLDTAKSADYEKWAALATGDASAGTGNGTGSGNSTAPITTNPTNLTASIANETYDYIVCGGGPAGIISASRLAESGASVLLVERGGPSYAETGNKDTLSWNSTRTMYEVPGFAYYLSQVGKPAYCTDTANMAGCILGGGTMVNALMFVKPQARDFDDKWPTGWKWNDVAKAADRLYERNPGQNYGSMDGVRYNNEAYEVLSKFFEAQGWEQTDFIKGDHNARKDVYGYPPWDLANGLRNGPVRSYLPIAKQQKGFKLMLNTNVVRAVRDGSAISGVELETEAGARVIYNVKAGGNVILASGAMSTPRILFNSGIGPAEQLQTVASGTSGVKLPAESDWIDLPVGAEIKDHTIFTIKFNTNSTLPALPTTDFTSPSQTTVDLFAKGDGILAQSGQRLNFWTSVNTTSGKEVFIQGTCNGPANNTVQMKIYLTHGTSSIGSLGITPDGATELTKEPWMQTDEDKEAITTFMNRLLKMTNAPGSSLSVQSSGSGNVTAADLIKDHVTGSHWVGTAKMGKKGEAGVVVDSDTKVYGTDNLFVVDASFHPDLPTGNTQAIVMVAAEKAVERIMALKGGKVPSASNVAPVASAAASSEAVPTLSASSAPVQATPPTQSTPAANPSQSVQPSKASQTAAPSQPTQSAPSNGNKPNPYWQAPPGNSWWNPKEKRQTVHRHLRKRAYAHGPVWPNPTEN</sequence>
<comment type="similarity">
    <text evidence="1 2">Belongs to the GMC oxidoreductase family.</text>
</comment>
<feature type="domain" description="Glucose-methanol-choline oxidoreductase N-terminal" evidence="5">
    <location>
        <begin position="317"/>
        <end position="340"/>
    </location>
</feature>